<dbReference type="OrthoDB" id="7817412at2"/>
<comment type="caution">
    <text evidence="2">The sequence shown here is derived from an EMBL/GenBank/DDBJ whole genome shotgun (WGS) entry which is preliminary data.</text>
</comment>
<dbReference type="AlphaFoldDB" id="A0A2S6NLM1"/>
<keyword evidence="3" id="KW-1185">Reference proteome</keyword>
<protein>
    <submittedName>
        <fullName evidence="2">Uncharacterized protein</fullName>
    </submittedName>
</protein>
<evidence type="ECO:0000313" key="2">
    <source>
        <dbReference type="EMBL" id="PPQ36242.1"/>
    </source>
</evidence>
<dbReference type="Proteomes" id="UP000239724">
    <property type="component" value="Unassembled WGS sequence"/>
</dbReference>
<feature type="signal peptide" evidence="1">
    <location>
        <begin position="1"/>
        <end position="19"/>
    </location>
</feature>
<dbReference type="PROSITE" id="PS51257">
    <property type="entry name" value="PROKAR_LIPOPROTEIN"/>
    <property type="match status" value="1"/>
</dbReference>
<keyword evidence="1" id="KW-0732">Signal</keyword>
<reference evidence="2 3" key="1">
    <citation type="journal article" date="2018" name="Arch. Microbiol.">
        <title>New insights into the metabolic potential of the phototrophic purple bacterium Rhodopila globiformis DSM 161(T) from its draft genome sequence and evidence for a vanadium-dependent nitrogenase.</title>
        <authorList>
            <person name="Imhoff J.F."/>
            <person name="Rahn T."/>
            <person name="Kunzel S."/>
            <person name="Neulinger S.C."/>
        </authorList>
    </citation>
    <scope>NUCLEOTIDE SEQUENCE [LARGE SCALE GENOMIC DNA]</scope>
    <source>
        <strain evidence="2 3">DSM 161</strain>
    </source>
</reference>
<gene>
    <name evidence="2" type="ORF">CCS01_05490</name>
</gene>
<dbReference type="InterPro" id="IPR011990">
    <property type="entry name" value="TPR-like_helical_dom_sf"/>
</dbReference>
<evidence type="ECO:0000313" key="3">
    <source>
        <dbReference type="Proteomes" id="UP000239724"/>
    </source>
</evidence>
<proteinExistence type="predicted"/>
<organism evidence="2 3">
    <name type="scientific">Rhodopila globiformis</name>
    <name type="common">Rhodopseudomonas globiformis</name>
    <dbReference type="NCBI Taxonomy" id="1071"/>
    <lineage>
        <taxon>Bacteria</taxon>
        <taxon>Pseudomonadati</taxon>
        <taxon>Pseudomonadota</taxon>
        <taxon>Alphaproteobacteria</taxon>
        <taxon>Acetobacterales</taxon>
        <taxon>Acetobacteraceae</taxon>
        <taxon>Rhodopila</taxon>
    </lineage>
</organism>
<dbReference type="EMBL" id="NHRY01000060">
    <property type="protein sequence ID" value="PPQ36242.1"/>
    <property type="molecule type" value="Genomic_DNA"/>
</dbReference>
<dbReference type="SUPFAM" id="SSF48452">
    <property type="entry name" value="TPR-like"/>
    <property type="match status" value="1"/>
</dbReference>
<dbReference type="Gene3D" id="1.25.40.10">
    <property type="entry name" value="Tetratricopeptide repeat domain"/>
    <property type="match status" value="2"/>
</dbReference>
<feature type="chain" id="PRO_5015528235" evidence="1">
    <location>
        <begin position="20"/>
        <end position="245"/>
    </location>
</feature>
<accession>A0A2S6NLM1</accession>
<dbReference type="RefSeq" id="WP_104517838.1">
    <property type="nucleotide sequence ID" value="NZ_NHRY01000060.1"/>
</dbReference>
<evidence type="ECO:0000256" key="1">
    <source>
        <dbReference type="SAM" id="SignalP"/>
    </source>
</evidence>
<name>A0A2S6NLM1_RHOGL</name>
<sequence length="245" mass="25505">MKLHTLASLCIAAALAACASPRGNALDGASGEPRLRVAQAAVASGNLQLGESIYASVSAAAPSDTDVQLGYADVLVRLNKFHQAHSVLSDHLKTVKSPQLLCGPLGAIDVIQGEAARAIKEFDTAIAADHGNMRWVVDKAIALDMLSRHADAQGLYSQALAAEPDDVITINNLALSLALSGQKTEATSIASSLAGRSDLPERVTLTYDVLRAADGENISTVRDTMGPGNYEHVLQLAKAIGGTEK</sequence>